<dbReference type="PROSITE" id="PS50966">
    <property type="entry name" value="ZF_SWIM"/>
    <property type="match status" value="1"/>
</dbReference>
<evidence type="ECO:0000313" key="5">
    <source>
        <dbReference type="EMBL" id="CAA7394403.1"/>
    </source>
</evidence>
<dbReference type="OrthoDB" id="2402896at2759"/>
<dbReference type="PANTHER" id="PTHR31669:SF281">
    <property type="entry name" value="PROTEIN FAR1-RELATED SEQUENCE"/>
    <property type="match status" value="1"/>
</dbReference>
<dbReference type="GO" id="GO:0006355">
    <property type="term" value="P:regulation of DNA-templated transcription"/>
    <property type="evidence" value="ECO:0007669"/>
    <property type="project" value="UniProtKB-UniRule"/>
</dbReference>
<dbReference type="Proteomes" id="UP000663760">
    <property type="component" value="Chromosome 4"/>
</dbReference>
<feature type="region of interest" description="Disordered" evidence="3">
    <location>
        <begin position="1"/>
        <end position="66"/>
    </location>
</feature>
<gene>
    <name evidence="5" type="ORF">SI8410_04005064</name>
</gene>
<dbReference type="Pfam" id="PF04434">
    <property type="entry name" value="SWIM"/>
    <property type="match status" value="1"/>
</dbReference>
<dbReference type="InterPro" id="IPR018289">
    <property type="entry name" value="MULE_transposase_dom"/>
</dbReference>
<protein>
    <recommendedName>
        <fullName evidence="2">Protein FAR1-RELATED SEQUENCE</fullName>
    </recommendedName>
</protein>
<evidence type="ECO:0000256" key="3">
    <source>
        <dbReference type="SAM" id="MobiDB-lite"/>
    </source>
</evidence>
<evidence type="ECO:0000313" key="6">
    <source>
        <dbReference type="Proteomes" id="UP000663760"/>
    </source>
</evidence>
<keyword evidence="2" id="KW-0539">Nucleus</keyword>
<dbReference type="InterPro" id="IPR031052">
    <property type="entry name" value="FHY3/FAR1"/>
</dbReference>
<feature type="domain" description="SWIM-type" evidence="4">
    <location>
        <begin position="540"/>
        <end position="574"/>
    </location>
</feature>
<keyword evidence="1 2" id="KW-0863">Zinc-finger</keyword>
<proteinExistence type="inferred from homology"/>
<dbReference type="Pfam" id="PF03101">
    <property type="entry name" value="FAR1"/>
    <property type="match status" value="1"/>
</dbReference>
<comment type="similarity">
    <text evidence="2">Belongs to the FHY3/FAR1 family.</text>
</comment>
<dbReference type="GO" id="GO:0005634">
    <property type="term" value="C:nucleus"/>
    <property type="evidence" value="ECO:0007669"/>
    <property type="project" value="UniProtKB-SubCell"/>
</dbReference>
<evidence type="ECO:0000256" key="1">
    <source>
        <dbReference type="PROSITE-ProRule" id="PRU00325"/>
    </source>
</evidence>
<name>A0A7I8K9N1_SPIIN</name>
<accession>A0A7I8K9N1</accession>
<evidence type="ECO:0000256" key="2">
    <source>
        <dbReference type="RuleBase" id="RU367018"/>
    </source>
</evidence>
<dbReference type="PANTHER" id="PTHR31669">
    <property type="entry name" value="PROTEIN FAR1-RELATED SEQUENCE 10-RELATED"/>
    <property type="match status" value="1"/>
</dbReference>
<dbReference type="EMBL" id="LR746267">
    <property type="protein sequence ID" value="CAA7394403.1"/>
    <property type="molecule type" value="Genomic_DNA"/>
</dbReference>
<dbReference type="InterPro" id="IPR004330">
    <property type="entry name" value="FAR1_DNA_bnd_dom"/>
</dbReference>
<comment type="function">
    <text evidence="2">Putative transcription activator involved in regulating light control of development.</text>
</comment>
<dbReference type="AlphaFoldDB" id="A0A7I8K9N1"/>
<sequence>MECDEEPPQDSPIEKSVQPQLDSAGESCADESGPGPDAFDEEAVNGPSECEDLSNGGGTGDHAVPEPKVGMAFESEKAAYDYYSEYGRKVGFCIRWDTRTRSRITGETISRRFLCNKQGFRVDRQKVGDLLAKYHREETRCGCKAFMRIKLGSDGKFHVSELYNTHNHELVITQKVIESKIEKKVVVQPAEADYRNFLKTKGMSPLQRFEAGRLLDYFISKQAEDPSFFYSFQLDDDERITNVFWADGKMKADYVRFGDVWCFDTMYRTSDYGQPLALFVGVNHHMQIVLFGSALLCDETADSLRWVFKAFREAMCGKMPDTIYTDGDKEIADAVELCFPGSSHRLCAWHLYQNALKHLGHALSGFADFDEDFRKCIFDSDIEADFLKGWSAMLQKYGLSENTWLQQRFEEREKWAAAYGRTTFSAEMKNAWRFDNLTEELGTYLNCEKDILIFLGQFDRLLAARRNEELEASVKMTQSLPYAPPIAILQHAARVYTPAVFKMFMAEYNIGLECFIKNRHFDGSIYILTVEDSRHHEHLVTVNITQEILTCSCHKFELAGILCGHIMNCILHDLRYIPEIYILKRWTRGAGSISSISQASASVEDLKFSLPKRYNCLAHDFIQLSLRAAEDEDMHNCAMKHKLAMYEEMEKIVKEKTSSVRIISSGSMFGGSQARNSAIGEF</sequence>
<reference evidence="5" key="1">
    <citation type="submission" date="2020-02" db="EMBL/GenBank/DDBJ databases">
        <authorList>
            <person name="Scholz U."/>
            <person name="Mascher M."/>
            <person name="Fiebig A."/>
        </authorList>
    </citation>
    <scope>NUCLEOTIDE SEQUENCE</scope>
</reference>
<keyword evidence="6" id="KW-1185">Reference proteome</keyword>
<keyword evidence="2" id="KW-0479">Metal-binding</keyword>
<keyword evidence="2" id="KW-0862">Zinc</keyword>
<dbReference type="Pfam" id="PF10551">
    <property type="entry name" value="MULE"/>
    <property type="match status" value="1"/>
</dbReference>
<dbReference type="InterPro" id="IPR007527">
    <property type="entry name" value="Znf_SWIM"/>
</dbReference>
<dbReference type="GO" id="GO:0008270">
    <property type="term" value="F:zinc ion binding"/>
    <property type="evidence" value="ECO:0007669"/>
    <property type="project" value="UniProtKB-UniRule"/>
</dbReference>
<organism evidence="5 6">
    <name type="scientific">Spirodela intermedia</name>
    <name type="common">Intermediate duckweed</name>
    <dbReference type="NCBI Taxonomy" id="51605"/>
    <lineage>
        <taxon>Eukaryota</taxon>
        <taxon>Viridiplantae</taxon>
        <taxon>Streptophyta</taxon>
        <taxon>Embryophyta</taxon>
        <taxon>Tracheophyta</taxon>
        <taxon>Spermatophyta</taxon>
        <taxon>Magnoliopsida</taxon>
        <taxon>Liliopsida</taxon>
        <taxon>Araceae</taxon>
        <taxon>Lemnoideae</taxon>
        <taxon>Spirodela</taxon>
    </lineage>
</organism>
<comment type="subcellular location">
    <subcellularLocation>
        <location evidence="2">Nucleus</location>
    </subcellularLocation>
</comment>
<evidence type="ECO:0000259" key="4">
    <source>
        <dbReference type="PROSITE" id="PS50966"/>
    </source>
</evidence>